<dbReference type="AlphaFoldDB" id="A0A9P6ZHK6"/>
<name>A0A9P6ZHK6_9AGAM</name>
<organism evidence="2 3">
    <name type="scientific">Suillus placidus</name>
    <dbReference type="NCBI Taxonomy" id="48579"/>
    <lineage>
        <taxon>Eukaryota</taxon>
        <taxon>Fungi</taxon>
        <taxon>Dikarya</taxon>
        <taxon>Basidiomycota</taxon>
        <taxon>Agaricomycotina</taxon>
        <taxon>Agaricomycetes</taxon>
        <taxon>Agaricomycetidae</taxon>
        <taxon>Boletales</taxon>
        <taxon>Suillineae</taxon>
        <taxon>Suillaceae</taxon>
        <taxon>Suillus</taxon>
    </lineage>
</organism>
<sequence>MNGFSLHRLEDAVCIRTYNTNPVKTFPKQVVFGVKATLVVGGSDTGVIYVFDKNEGMLKQVLQHANNGQVQTVTTYNNTHHSLIFGAMSMNDTELTISIWCQKWNSVAKSVNDRPLVSALKSFVWGIAQLAIAMAMIAYILGQQNTSPISLTLLGNVWREYSNSGDQPQDLADNVHFLVEKYIEDQRRGKGLERAQSSVENQHSRQVKPIILGSEKLHDEDMHAMIILRIPMSNIIKVNRETKPLRSKQKVKHKVKAAELKDKSWKEVQESERMHAQRPHLAAAGWV</sequence>
<feature type="region of interest" description="Disordered" evidence="1">
    <location>
        <begin position="266"/>
        <end position="287"/>
    </location>
</feature>
<evidence type="ECO:0000313" key="2">
    <source>
        <dbReference type="EMBL" id="KAG1765476.1"/>
    </source>
</evidence>
<gene>
    <name evidence="2" type="ORF">EV702DRAFT_1051012</name>
</gene>
<keyword evidence="3" id="KW-1185">Reference proteome</keyword>
<dbReference type="Proteomes" id="UP000714275">
    <property type="component" value="Unassembled WGS sequence"/>
</dbReference>
<reference evidence="2" key="1">
    <citation type="journal article" date="2020" name="New Phytol.">
        <title>Comparative genomics reveals dynamic genome evolution in host specialist ectomycorrhizal fungi.</title>
        <authorList>
            <person name="Lofgren L.A."/>
            <person name="Nguyen N.H."/>
            <person name="Vilgalys R."/>
            <person name="Ruytinx J."/>
            <person name="Liao H.L."/>
            <person name="Branco S."/>
            <person name="Kuo A."/>
            <person name="LaButti K."/>
            <person name="Lipzen A."/>
            <person name="Andreopoulos W."/>
            <person name="Pangilinan J."/>
            <person name="Riley R."/>
            <person name="Hundley H."/>
            <person name="Na H."/>
            <person name="Barry K."/>
            <person name="Grigoriev I.V."/>
            <person name="Stajich J.E."/>
            <person name="Kennedy P.G."/>
        </authorList>
    </citation>
    <scope>NUCLEOTIDE SEQUENCE</scope>
    <source>
        <strain evidence="2">DOB743</strain>
    </source>
</reference>
<evidence type="ECO:0000256" key="1">
    <source>
        <dbReference type="SAM" id="MobiDB-lite"/>
    </source>
</evidence>
<evidence type="ECO:0000313" key="3">
    <source>
        <dbReference type="Proteomes" id="UP000714275"/>
    </source>
</evidence>
<accession>A0A9P6ZHK6</accession>
<protein>
    <submittedName>
        <fullName evidence="2">Uncharacterized protein</fullName>
    </submittedName>
</protein>
<dbReference type="OrthoDB" id="2654453at2759"/>
<dbReference type="EMBL" id="JABBWD010000107">
    <property type="protein sequence ID" value="KAG1765476.1"/>
    <property type="molecule type" value="Genomic_DNA"/>
</dbReference>
<proteinExistence type="predicted"/>
<feature type="compositionally biased region" description="Basic and acidic residues" evidence="1">
    <location>
        <begin position="266"/>
        <end position="275"/>
    </location>
</feature>
<comment type="caution">
    <text evidence="2">The sequence shown here is derived from an EMBL/GenBank/DDBJ whole genome shotgun (WGS) entry which is preliminary data.</text>
</comment>